<feature type="domain" description="HMA" evidence="1">
    <location>
        <begin position="1"/>
        <end position="64"/>
    </location>
</feature>
<reference evidence="2 3" key="1">
    <citation type="journal article" date="2019" name="Nat. Commun.">
        <title>A new type of DNA phosphorothioation-based antiviral system in archaea.</title>
        <authorList>
            <person name="Xiong L."/>
            <person name="Liu S."/>
            <person name="Chen S."/>
            <person name="Xiao Y."/>
            <person name="Zhu B."/>
            <person name="Gao Y."/>
            <person name="Zhang Y."/>
            <person name="Chen B."/>
            <person name="Luo J."/>
            <person name="Deng Z."/>
            <person name="Chen X."/>
            <person name="Wang L."/>
            <person name="Chen S."/>
        </authorList>
    </citation>
    <scope>NUCLEOTIDE SEQUENCE [LARGE SCALE GENOMIC DNA]</scope>
    <source>
        <strain evidence="2 3">CBA1105</strain>
    </source>
</reference>
<dbReference type="RefSeq" id="WP_049995189.1">
    <property type="nucleotide sequence ID" value="NZ_CP031310.1"/>
</dbReference>
<dbReference type="EMBL" id="CP031310">
    <property type="protein sequence ID" value="QCC51200.1"/>
    <property type="molecule type" value="Genomic_DNA"/>
</dbReference>
<dbReference type="CDD" id="cd00371">
    <property type="entry name" value="HMA"/>
    <property type="match status" value="1"/>
</dbReference>
<dbReference type="Proteomes" id="UP000296706">
    <property type="component" value="Chromosome"/>
</dbReference>
<dbReference type="InterPro" id="IPR006121">
    <property type="entry name" value="HMA_dom"/>
</dbReference>
<dbReference type="GO" id="GO:0046872">
    <property type="term" value="F:metal ion binding"/>
    <property type="evidence" value="ECO:0007669"/>
    <property type="project" value="InterPro"/>
</dbReference>
<dbReference type="InterPro" id="IPR036163">
    <property type="entry name" value="HMA_dom_sf"/>
</dbReference>
<dbReference type="OrthoDB" id="44171at2157"/>
<evidence type="ECO:0000313" key="3">
    <source>
        <dbReference type="Proteomes" id="UP000296706"/>
    </source>
</evidence>
<proteinExistence type="predicted"/>
<sequence length="65" mass="6538">MSTTLTVEGMSCGGCEQTVVEALESVSGVTHAEADRETNSATVEGDADVDALVQAVVDSGYDASA</sequence>
<dbReference type="Pfam" id="PF00403">
    <property type="entry name" value="HMA"/>
    <property type="match status" value="1"/>
</dbReference>
<dbReference type="SUPFAM" id="SSF55008">
    <property type="entry name" value="HMA, heavy metal-associated domain"/>
    <property type="match status" value="1"/>
</dbReference>
<evidence type="ECO:0000259" key="1">
    <source>
        <dbReference type="PROSITE" id="PS50846"/>
    </source>
</evidence>
<dbReference type="PROSITE" id="PS50846">
    <property type="entry name" value="HMA_2"/>
    <property type="match status" value="1"/>
</dbReference>
<accession>A0A4D6HBL2</accession>
<keyword evidence="3" id="KW-1185">Reference proteome</keyword>
<evidence type="ECO:0000313" key="2">
    <source>
        <dbReference type="EMBL" id="QCC51200.1"/>
    </source>
</evidence>
<name>A0A4D6HBL2_9EURY</name>
<organism evidence="2 3">
    <name type="scientific">Halapricum salinum</name>
    <dbReference type="NCBI Taxonomy" id="1457250"/>
    <lineage>
        <taxon>Archaea</taxon>
        <taxon>Methanobacteriati</taxon>
        <taxon>Methanobacteriota</taxon>
        <taxon>Stenosarchaea group</taxon>
        <taxon>Halobacteria</taxon>
        <taxon>Halobacteriales</taxon>
        <taxon>Haloarculaceae</taxon>
        <taxon>Halapricum</taxon>
    </lineage>
</organism>
<dbReference type="STRING" id="1457250.GCA_000755225_01291"/>
<protein>
    <submittedName>
        <fullName evidence="2">Heavy-metal-associated domain-containing protein</fullName>
    </submittedName>
</protein>
<gene>
    <name evidence="2" type="ORF">DV733_08070</name>
</gene>
<dbReference type="AlphaFoldDB" id="A0A4D6HBL2"/>
<dbReference type="KEGG" id="hsn:DV733_08070"/>
<dbReference type="Gene3D" id="3.30.70.100">
    <property type="match status" value="1"/>
</dbReference>
<dbReference type="GeneID" id="39847814"/>